<accession>Q1JKM4</accession>
<evidence type="ECO:0000313" key="9">
    <source>
        <dbReference type="Proteomes" id="UP000002433"/>
    </source>
</evidence>
<dbReference type="HOGENOM" id="CLU_000604_1_22_9"/>
<keyword evidence="4" id="KW-0547">Nucleotide-binding</keyword>
<dbReference type="AlphaFoldDB" id="Q1JKM4"/>
<reference evidence="8 9" key="1">
    <citation type="journal article" date="2006" name="Proc. Natl. Acad. Sci. U.S.A.">
        <title>Molecular genetic anatomy of inter- and intraserotype variation in the human bacterial pathogen group A Streptococcus.</title>
        <authorList>
            <person name="Beres S.B."/>
            <person name="Richter E.W."/>
            <person name="Nagiec M.J."/>
            <person name="Sumby P."/>
            <person name="Porcella S.F."/>
            <person name="DeLeo F.R."/>
            <person name="Musser J.M."/>
        </authorList>
    </citation>
    <scope>NUCLEOTIDE SEQUENCE [LARGE SCALE GENOMIC DNA]</scope>
    <source>
        <strain evidence="8 9">MGAS9429</strain>
    </source>
</reference>
<evidence type="ECO:0000256" key="1">
    <source>
        <dbReference type="ARBA" id="ARBA00004202"/>
    </source>
</evidence>
<dbReference type="InterPro" id="IPR003439">
    <property type="entry name" value="ABC_transporter-like_ATP-bd"/>
</dbReference>
<feature type="domain" description="ABC transporter" evidence="7">
    <location>
        <begin position="3"/>
        <end position="240"/>
    </location>
</feature>
<dbReference type="KEGG" id="spk:MGAS9429_Spy1358"/>
<dbReference type="GO" id="GO:0016887">
    <property type="term" value="F:ATP hydrolysis activity"/>
    <property type="evidence" value="ECO:0007669"/>
    <property type="project" value="InterPro"/>
</dbReference>
<evidence type="ECO:0000256" key="2">
    <source>
        <dbReference type="ARBA" id="ARBA00022448"/>
    </source>
</evidence>
<sequence>MMITIRNLSKTFSGQKVLDSLALDIEKGQVIALVGASGAGKSTFLRSLNYLEKPDSGSISIGDFTVDFETITTEQVLILRRKLAMVFQQFNLFERRTALENVKEGLKVVKKLSDQEATKLAQAELAKVGLADRKHHYPRHLSGGQKQRVALARALAMKPDVLLLDEPTSALDPELVGEVEKSITDAAKSGQTMVLVSHDMNFVYQVADRVLFLDQGKILEQGTPEEVFRHPQKERTKEFFASYSKTYI</sequence>
<evidence type="ECO:0000256" key="4">
    <source>
        <dbReference type="ARBA" id="ARBA00022741"/>
    </source>
</evidence>
<keyword evidence="2" id="KW-0813">Transport</keyword>
<dbReference type="PANTHER" id="PTHR43166:SF35">
    <property type="entry name" value="L-CYSTINE IMPORT ATP-BINDING PROTEIN TCYN"/>
    <property type="match status" value="1"/>
</dbReference>
<dbReference type="Gene3D" id="3.40.50.300">
    <property type="entry name" value="P-loop containing nucleotide triphosphate hydrolases"/>
    <property type="match status" value="1"/>
</dbReference>
<protein>
    <submittedName>
        <fullName evidence="8">Amino acid transport ATP-binding protein</fullName>
    </submittedName>
</protein>
<keyword evidence="3" id="KW-1003">Cell membrane</keyword>
<evidence type="ECO:0000313" key="8">
    <source>
        <dbReference type="EMBL" id="ABF32545.1"/>
    </source>
</evidence>
<dbReference type="InterPro" id="IPR050086">
    <property type="entry name" value="MetN_ABC_transporter-like"/>
</dbReference>
<evidence type="ECO:0000259" key="7">
    <source>
        <dbReference type="PROSITE" id="PS50893"/>
    </source>
</evidence>
<dbReference type="GO" id="GO:0005886">
    <property type="term" value="C:plasma membrane"/>
    <property type="evidence" value="ECO:0007669"/>
    <property type="project" value="UniProtKB-SubCell"/>
</dbReference>
<dbReference type="CDD" id="cd03262">
    <property type="entry name" value="ABC_HisP_GlnQ"/>
    <property type="match status" value="1"/>
</dbReference>
<dbReference type="SMART" id="SM00382">
    <property type="entry name" value="AAA"/>
    <property type="match status" value="1"/>
</dbReference>
<dbReference type="EMBL" id="CP000259">
    <property type="protein sequence ID" value="ABF32545.1"/>
    <property type="molecule type" value="Genomic_DNA"/>
</dbReference>
<dbReference type="SUPFAM" id="SSF52540">
    <property type="entry name" value="P-loop containing nucleoside triphosphate hydrolases"/>
    <property type="match status" value="1"/>
</dbReference>
<dbReference type="Proteomes" id="UP000002433">
    <property type="component" value="Chromosome"/>
</dbReference>
<dbReference type="InterPro" id="IPR027417">
    <property type="entry name" value="P-loop_NTPase"/>
</dbReference>
<name>Q1JKM4_STRPC</name>
<dbReference type="PROSITE" id="PS50893">
    <property type="entry name" value="ABC_TRANSPORTER_2"/>
    <property type="match status" value="1"/>
</dbReference>
<dbReference type="PANTHER" id="PTHR43166">
    <property type="entry name" value="AMINO ACID IMPORT ATP-BINDING PROTEIN"/>
    <property type="match status" value="1"/>
</dbReference>
<keyword evidence="6" id="KW-0472">Membrane</keyword>
<comment type="subcellular location">
    <subcellularLocation>
        <location evidence="1">Cell membrane</location>
        <topology evidence="1">Peripheral membrane protein</topology>
    </subcellularLocation>
</comment>
<keyword evidence="5 8" id="KW-0067">ATP-binding</keyword>
<dbReference type="InterPro" id="IPR017871">
    <property type="entry name" value="ABC_transporter-like_CS"/>
</dbReference>
<evidence type="ECO:0000256" key="3">
    <source>
        <dbReference type="ARBA" id="ARBA00022475"/>
    </source>
</evidence>
<evidence type="ECO:0000256" key="5">
    <source>
        <dbReference type="ARBA" id="ARBA00022840"/>
    </source>
</evidence>
<dbReference type="GO" id="GO:0005524">
    <property type="term" value="F:ATP binding"/>
    <property type="evidence" value="ECO:0007669"/>
    <property type="project" value="UniProtKB-KW"/>
</dbReference>
<evidence type="ECO:0000256" key="6">
    <source>
        <dbReference type="ARBA" id="ARBA00023136"/>
    </source>
</evidence>
<proteinExistence type="predicted"/>
<dbReference type="PIRSF" id="PIRSF039085">
    <property type="entry name" value="ABC_ATPase_HisP"/>
    <property type="match status" value="1"/>
</dbReference>
<dbReference type="Pfam" id="PF00005">
    <property type="entry name" value="ABC_tran"/>
    <property type="match status" value="1"/>
</dbReference>
<gene>
    <name evidence="8" type="ordered locus">MGAS9429_Spy1358</name>
</gene>
<dbReference type="GO" id="GO:0015424">
    <property type="term" value="F:ABC-type amino acid transporter activity"/>
    <property type="evidence" value="ECO:0007669"/>
    <property type="project" value="InterPro"/>
</dbReference>
<dbReference type="InterPro" id="IPR003593">
    <property type="entry name" value="AAA+_ATPase"/>
</dbReference>
<dbReference type="InterPro" id="IPR030679">
    <property type="entry name" value="ABC_ATPase_HisP-typ"/>
</dbReference>
<organism evidence="8 9">
    <name type="scientific">Streptococcus pyogenes serotype M12 (strain MGAS9429)</name>
    <dbReference type="NCBI Taxonomy" id="370551"/>
    <lineage>
        <taxon>Bacteria</taxon>
        <taxon>Bacillati</taxon>
        <taxon>Bacillota</taxon>
        <taxon>Bacilli</taxon>
        <taxon>Lactobacillales</taxon>
        <taxon>Streptococcaceae</taxon>
        <taxon>Streptococcus</taxon>
    </lineage>
</organism>
<dbReference type="PROSITE" id="PS00211">
    <property type="entry name" value="ABC_TRANSPORTER_1"/>
    <property type="match status" value="1"/>
</dbReference>